<dbReference type="InterPro" id="IPR051916">
    <property type="entry name" value="GPI-anchor_lipid_remodeler"/>
</dbReference>
<keyword evidence="3" id="KW-0269">Exonuclease</keyword>
<dbReference type="PANTHER" id="PTHR14859:SF15">
    <property type="entry name" value="ENDONUCLEASE_EXONUCLEASE_PHOSPHATASE DOMAIN-CONTAINING PROTEIN"/>
    <property type="match status" value="1"/>
</dbReference>
<dbReference type="SUPFAM" id="SSF56219">
    <property type="entry name" value="DNase I-like"/>
    <property type="match status" value="1"/>
</dbReference>
<dbReference type="Proteomes" id="UP000544222">
    <property type="component" value="Unassembled WGS sequence"/>
</dbReference>
<accession>A0A7W5H3F4</accession>
<dbReference type="AlphaFoldDB" id="A0A7W5H3F4"/>
<dbReference type="GO" id="GO:0004519">
    <property type="term" value="F:endonuclease activity"/>
    <property type="evidence" value="ECO:0007669"/>
    <property type="project" value="UniProtKB-KW"/>
</dbReference>
<keyword evidence="1" id="KW-0472">Membrane</keyword>
<sequence length="365" mass="41260">MKSIVKFILLVLNMLFALGMLMGKAATIIEPLHFSVFAYCGLAFPFLLAANIVFFIFWIVARKWKWTLITLITSLICINNIGNTFPIHLVKHSVSPSSPILTVMSYNIDAFGQYAPHKEDRIGGGLLSYINGKQPDVVCLQEFFVYKNSKNKVSEKNIVHLLSNLPYHYIHYSLHAEKSNEGLAIFSKYPIVNHGVCRFSKGYYTTIFADINVDGAMIRIFDHHMESNKFSLNDRKHYADLVSDFSAEQFHNVALTFSTKMNEAYGLRAKQSDTVATAIVKSPYPVIVCGDFNDVPVSYTYTTIKGKLIDTFAAVGSGYGNTYSSKFFPFRIDYIMCDPKFHPVWSHVDKVHHSDHYPILSGISL</sequence>
<dbReference type="GO" id="GO:0006506">
    <property type="term" value="P:GPI anchor biosynthetic process"/>
    <property type="evidence" value="ECO:0007669"/>
    <property type="project" value="TreeGrafter"/>
</dbReference>
<evidence type="ECO:0000313" key="4">
    <source>
        <dbReference type="Proteomes" id="UP000544222"/>
    </source>
</evidence>
<keyword evidence="4" id="KW-1185">Reference proteome</keyword>
<protein>
    <submittedName>
        <fullName evidence="3">Endonuclease/exonuclease/phosphatase family metal-dependent hydrolase</fullName>
    </submittedName>
</protein>
<evidence type="ECO:0000313" key="3">
    <source>
        <dbReference type="EMBL" id="MBB3188554.1"/>
    </source>
</evidence>
<feature type="domain" description="Endonuclease/exonuclease/phosphatase" evidence="2">
    <location>
        <begin position="104"/>
        <end position="356"/>
    </location>
</feature>
<dbReference type="GO" id="GO:0004527">
    <property type="term" value="F:exonuclease activity"/>
    <property type="evidence" value="ECO:0007669"/>
    <property type="project" value="UniProtKB-KW"/>
</dbReference>
<dbReference type="Gene3D" id="3.60.10.10">
    <property type="entry name" value="Endonuclease/exonuclease/phosphatase"/>
    <property type="match status" value="1"/>
</dbReference>
<dbReference type="Pfam" id="PF03372">
    <property type="entry name" value="Exo_endo_phos"/>
    <property type="match status" value="1"/>
</dbReference>
<name>A0A7W5H3F4_9PORP</name>
<keyword evidence="1" id="KW-1133">Transmembrane helix</keyword>
<proteinExistence type="predicted"/>
<reference evidence="3 4" key="1">
    <citation type="submission" date="2020-08" db="EMBL/GenBank/DDBJ databases">
        <title>Genomic Encyclopedia of Type Strains, Phase IV (KMG-IV): sequencing the most valuable type-strain genomes for metagenomic binning, comparative biology and taxonomic classification.</title>
        <authorList>
            <person name="Goeker M."/>
        </authorList>
    </citation>
    <scope>NUCLEOTIDE SEQUENCE [LARGE SCALE GENOMIC DNA]</scope>
    <source>
        <strain evidence="3 4">DSM 27471</strain>
    </source>
</reference>
<keyword evidence="3" id="KW-0378">Hydrolase</keyword>
<comment type="caution">
    <text evidence="3">The sequence shown here is derived from an EMBL/GenBank/DDBJ whole genome shotgun (WGS) entry which is preliminary data.</text>
</comment>
<feature type="transmembrane region" description="Helical" evidence="1">
    <location>
        <begin position="68"/>
        <end position="89"/>
    </location>
</feature>
<dbReference type="EMBL" id="JACHYB010000002">
    <property type="protein sequence ID" value="MBB3188554.1"/>
    <property type="molecule type" value="Genomic_DNA"/>
</dbReference>
<keyword evidence="3" id="KW-0255">Endonuclease</keyword>
<evidence type="ECO:0000259" key="2">
    <source>
        <dbReference type="Pfam" id="PF03372"/>
    </source>
</evidence>
<feature type="transmembrane region" description="Helical" evidence="1">
    <location>
        <begin position="35"/>
        <end position="61"/>
    </location>
</feature>
<dbReference type="CDD" id="cd09084">
    <property type="entry name" value="EEP-2"/>
    <property type="match status" value="1"/>
</dbReference>
<organism evidence="3 4">
    <name type="scientific">Microbacter margulisiae</name>
    <dbReference type="NCBI Taxonomy" id="1350067"/>
    <lineage>
        <taxon>Bacteria</taxon>
        <taxon>Pseudomonadati</taxon>
        <taxon>Bacteroidota</taxon>
        <taxon>Bacteroidia</taxon>
        <taxon>Bacteroidales</taxon>
        <taxon>Porphyromonadaceae</taxon>
        <taxon>Microbacter</taxon>
    </lineage>
</organism>
<dbReference type="InterPro" id="IPR005135">
    <property type="entry name" value="Endo/exonuclease/phosphatase"/>
</dbReference>
<evidence type="ECO:0000256" key="1">
    <source>
        <dbReference type="SAM" id="Phobius"/>
    </source>
</evidence>
<gene>
    <name evidence="3" type="ORF">FHX64_002752</name>
</gene>
<dbReference type="GO" id="GO:0016020">
    <property type="term" value="C:membrane"/>
    <property type="evidence" value="ECO:0007669"/>
    <property type="project" value="GOC"/>
</dbReference>
<dbReference type="PANTHER" id="PTHR14859">
    <property type="entry name" value="CALCOFLUOR WHITE HYPERSENSITIVE PROTEIN PRECURSOR"/>
    <property type="match status" value="1"/>
</dbReference>
<dbReference type="InterPro" id="IPR036691">
    <property type="entry name" value="Endo/exonu/phosph_ase_sf"/>
</dbReference>
<keyword evidence="3" id="KW-0540">Nuclease</keyword>
<dbReference type="RefSeq" id="WP_183414306.1">
    <property type="nucleotide sequence ID" value="NZ_JACHYB010000002.1"/>
</dbReference>
<keyword evidence="1" id="KW-0812">Transmembrane</keyword>